<dbReference type="RefSeq" id="WP_131998972.1">
    <property type="nucleotide sequence ID" value="NZ_SMGK01000006.1"/>
</dbReference>
<proteinExistence type="predicted"/>
<dbReference type="Proteomes" id="UP000295210">
    <property type="component" value="Unassembled WGS sequence"/>
</dbReference>
<accession>A0A4R1L1W5</accession>
<protein>
    <submittedName>
        <fullName evidence="1">Uncharacterized protein</fullName>
    </submittedName>
</protein>
<dbReference type="AlphaFoldDB" id="A0A4R1L1W5"/>
<sequence length="185" mass="20115">MTAAVDLSFPHTWTATLLERRPLIPPSRQFVYPRQAEEVERGALEVLVKPAQGDTFLATCALGFADPSAPTGVWSCPDKDAMCAVAGGYAYIVDTLNPAKFVQVEYRPVLAVQALPEHGLLLLAGHHSLLAYNAEGFAWQSVRLSSEGVQLGEVEGDRLHGAGWDLITDRDVPFTIDLRSGERLS</sequence>
<name>A0A4R1L1W5_9BACT</name>
<gene>
    <name evidence="1" type="ORF">C7378_3263</name>
</gene>
<reference evidence="1 2" key="1">
    <citation type="submission" date="2019-03" db="EMBL/GenBank/DDBJ databases">
        <title>Genomic Encyclopedia of Type Strains, Phase IV (KMG-IV): sequencing the most valuable type-strain genomes for metagenomic binning, comparative biology and taxonomic classification.</title>
        <authorList>
            <person name="Goeker M."/>
        </authorList>
    </citation>
    <scope>NUCLEOTIDE SEQUENCE [LARGE SCALE GENOMIC DNA]</scope>
    <source>
        <strain evidence="1 2">DSM 103428</strain>
    </source>
</reference>
<dbReference type="OrthoDB" id="115567at2"/>
<keyword evidence="2" id="KW-1185">Reference proteome</keyword>
<evidence type="ECO:0000313" key="1">
    <source>
        <dbReference type="EMBL" id="TCK70873.1"/>
    </source>
</evidence>
<dbReference type="EMBL" id="SMGK01000006">
    <property type="protein sequence ID" value="TCK70873.1"/>
    <property type="molecule type" value="Genomic_DNA"/>
</dbReference>
<organism evidence="1 2">
    <name type="scientific">Acidipila rosea</name>
    <dbReference type="NCBI Taxonomy" id="768535"/>
    <lineage>
        <taxon>Bacteria</taxon>
        <taxon>Pseudomonadati</taxon>
        <taxon>Acidobacteriota</taxon>
        <taxon>Terriglobia</taxon>
        <taxon>Terriglobales</taxon>
        <taxon>Acidobacteriaceae</taxon>
        <taxon>Acidipila</taxon>
    </lineage>
</organism>
<evidence type="ECO:0000313" key="2">
    <source>
        <dbReference type="Proteomes" id="UP000295210"/>
    </source>
</evidence>
<comment type="caution">
    <text evidence="1">The sequence shown here is derived from an EMBL/GenBank/DDBJ whole genome shotgun (WGS) entry which is preliminary data.</text>
</comment>